<feature type="domain" description="NodB homology" evidence="2">
    <location>
        <begin position="128"/>
        <end position="304"/>
    </location>
</feature>
<dbReference type="InterPro" id="IPR011330">
    <property type="entry name" value="Glyco_hydro/deAcase_b/a-brl"/>
</dbReference>
<dbReference type="Proteomes" id="UP001597458">
    <property type="component" value="Unassembled WGS sequence"/>
</dbReference>
<dbReference type="InterPro" id="IPR002509">
    <property type="entry name" value="NODB_dom"/>
</dbReference>
<gene>
    <name evidence="3" type="ORF">ACFSTF_05905</name>
</gene>
<evidence type="ECO:0000256" key="1">
    <source>
        <dbReference type="SAM" id="Phobius"/>
    </source>
</evidence>
<comment type="caution">
    <text evidence="3">The sequence shown here is derived from an EMBL/GenBank/DDBJ whole genome shotgun (WGS) entry which is preliminary data.</text>
</comment>
<keyword evidence="1" id="KW-0812">Transmembrane</keyword>
<keyword evidence="4" id="KW-1185">Reference proteome</keyword>
<organism evidence="3 4">
    <name type="scientific">Terrilactibacillus laevilacticus</name>
    <dbReference type="NCBI Taxonomy" id="1380157"/>
    <lineage>
        <taxon>Bacteria</taxon>
        <taxon>Bacillati</taxon>
        <taxon>Bacillota</taxon>
        <taxon>Bacilli</taxon>
        <taxon>Bacillales</taxon>
        <taxon>Bacillaceae</taxon>
        <taxon>Terrilactibacillus</taxon>
    </lineage>
</organism>
<accession>A0ABW5PPQ6</accession>
<dbReference type="CDD" id="cd10950">
    <property type="entry name" value="CE4_BsYlxY_like"/>
    <property type="match status" value="1"/>
</dbReference>
<protein>
    <submittedName>
        <fullName evidence="3">Polysaccharide deacetylase family protein</fullName>
    </submittedName>
</protein>
<proteinExistence type="predicted"/>
<sequence length="321" mass="36661">MKKKWYISIFCLFTVVVFGSILVFVFPKHNATSIKTNETAANQKVLYQQIKDYHSNISEKPQDARNDPVWKAIPGYNGLTIDTRKSFQQMKKNNTFNPKKLVYKEVPPKKHLDDILPAPIYRGNPKKPMVAFLINVSWGNEYIPQMLKILKHNHIHATFFLDGKWVEDNSKLALMIAEGGHEIGSHAYGHPDLNKMTKSDVSTSLKKANRVIEATLDLKPRLMAPPSGSFNQQTVYVSHQLGMRTILWTVDTVDWKHPDTRSMVMRVISRTENGSMILMHPTKESSRGLNRMIKGIENKGFRFGTVSEMLSEERVLPKPGK</sequence>
<dbReference type="SUPFAM" id="SSF88713">
    <property type="entry name" value="Glycoside hydrolase/deacetylase"/>
    <property type="match status" value="1"/>
</dbReference>
<dbReference type="PANTHER" id="PTHR10587:SF80">
    <property type="entry name" value="CHITOOLIGOSACCHARIDE DEACETYLASE"/>
    <property type="match status" value="1"/>
</dbReference>
<dbReference type="RefSeq" id="WP_141189315.1">
    <property type="nucleotide sequence ID" value="NZ_JBHUMR010000008.1"/>
</dbReference>
<dbReference type="InterPro" id="IPR050248">
    <property type="entry name" value="Polysacc_deacetylase_ArnD"/>
</dbReference>
<dbReference type="PANTHER" id="PTHR10587">
    <property type="entry name" value="GLYCOSYL TRANSFERASE-RELATED"/>
    <property type="match status" value="1"/>
</dbReference>
<keyword evidence="1" id="KW-0472">Membrane</keyword>
<dbReference type="EMBL" id="JBHUMR010000008">
    <property type="protein sequence ID" value="MFD2616842.1"/>
    <property type="molecule type" value="Genomic_DNA"/>
</dbReference>
<dbReference type="Pfam" id="PF01522">
    <property type="entry name" value="Polysacc_deac_1"/>
    <property type="match status" value="1"/>
</dbReference>
<evidence type="ECO:0000313" key="4">
    <source>
        <dbReference type="Proteomes" id="UP001597458"/>
    </source>
</evidence>
<name>A0ABW5PPQ6_9BACI</name>
<keyword evidence="1" id="KW-1133">Transmembrane helix</keyword>
<evidence type="ECO:0000313" key="3">
    <source>
        <dbReference type="EMBL" id="MFD2616842.1"/>
    </source>
</evidence>
<evidence type="ECO:0000259" key="2">
    <source>
        <dbReference type="PROSITE" id="PS51677"/>
    </source>
</evidence>
<dbReference type="PROSITE" id="PS51677">
    <property type="entry name" value="NODB"/>
    <property type="match status" value="1"/>
</dbReference>
<dbReference type="Gene3D" id="3.20.20.370">
    <property type="entry name" value="Glycoside hydrolase/deacetylase"/>
    <property type="match status" value="1"/>
</dbReference>
<reference evidence="4" key="1">
    <citation type="journal article" date="2019" name="Int. J. Syst. Evol. Microbiol.">
        <title>The Global Catalogue of Microorganisms (GCM) 10K type strain sequencing project: providing services to taxonomists for standard genome sequencing and annotation.</title>
        <authorList>
            <consortium name="The Broad Institute Genomics Platform"/>
            <consortium name="The Broad Institute Genome Sequencing Center for Infectious Disease"/>
            <person name="Wu L."/>
            <person name="Ma J."/>
        </authorList>
    </citation>
    <scope>NUCLEOTIDE SEQUENCE [LARGE SCALE GENOMIC DNA]</scope>
    <source>
        <strain evidence="4">TISTR 2241</strain>
    </source>
</reference>
<feature type="transmembrane region" description="Helical" evidence="1">
    <location>
        <begin position="6"/>
        <end position="26"/>
    </location>
</feature>